<dbReference type="PROSITE" id="PS00166">
    <property type="entry name" value="ENOYL_COA_HYDRATASE"/>
    <property type="match status" value="1"/>
</dbReference>
<organism evidence="10 11">
    <name type="scientific">Buddleja alternifolia</name>
    <dbReference type="NCBI Taxonomy" id="168488"/>
    <lineage>
        <taxon>Eukaryota</taxon>
        <taxon>Viridiplantae</taxon>
        <taxon>Streptophyta</taxon>
        <taxon>Embryophyta</taxon>
        <taxon>Tracheophyta</taxon>
        <taxon>Spermatophyta</taxon>
        <taxon>Magnoliopsida</taxon>
        <taxon>eudicotyledons</taxon>
        <taxon>Gunneridae</taxon>
        <taxon>Pentapetalae</taxon>
        <taxon>asterids</taxon>
        <taxon>lamiids</taxon>
        <taxon>Lamiales</taxon>
        <taxon>Scrophulariaceae</taxon>
        <taxon>Buddlejeae</taxon>
        <taxon>Buddleja</taxon>
    </lineage>
</organism>
<comment type="pathway">
    <text evidence="2">Lipid metabolism; fatty acid beta-oxidation.</text>
</comment>
<gene>
    <name evidence="10" type="ORF">BUALT_Bualt01G0073700</name>
</gene>
<dbReference type="CDD" id="cd06558">
    <property type="entry name" value="crotonase-like"/>
    <property type="match status" value="1"/>
</dbReference>
<dbReference type="EMBL" id="WHWC01000001">
    <property type="protein sequence ID" value="KAG8390343.1"/>
    <property type="molecule type" value="Genomic_DNA"/>
</dbReference>
<evidence type="ECO:0000256" key="1">
    <source>
        <dbReference type="ARBA" id="ARBA00004275"/>
    </source>
</evidence>
<keyword evidence="5" id="KW-0007">Acetylation</keyword>
<evidence type="ECO:0000256" key="5">
    <source>
        <dbReference type="ARBA" id="ARBA00022990"/>
    </source>
</evidence>
<proteinExistence type="inferred from homology"/>
<dbReference type="AlphaFoldDB" id="A0AAV6Y7G2"/>
<comment type="similarity">
    <text evidence="3 9">Belongs to the enoyl-CoA hydratase/isomerase family.</text>
</comment>
<keyword evidence="7" id="KW-0576">Peroxisome</keyword>
<evidence type="ECO:0000313" key="11">
    <source>
        <dbReference type="Proteomes" id="UP000826271"/>
    </source>
</evidence>
<dbReference type="InterPro" id="IPR045002">
    <property type="entry name" value="Ech1-like"/>
</dbReference>
<evidence type="ECO:0000256" key="9">
    <source>
        <dbReference type="RuleBase" id="RU003707"/>
    </source>
</evidence>
<evidence type="ECO:0000256" key="7">
    <source>
        <dbReference type="ARBA" id="ARBA00023140"/>
    </source>
</evidence>
<dbReference type="NCBIfam" id="NF004794">
    <property type="entry name" value="PRK06142.1"/>
    <property type="match status" value="1"/>
</dbReference>
<evidence type="ECO:0000256" key="2">
    <source>
        <dbReference type="ARBA" id="ARBA00005005"/>
    </source>
</evidence>
<reference evidence="10" key="1">
    <citation type="submission" date="2019-10" db="EMBL/GenBank/DDBJ databases">
        <authorList>
            <person name="Zhang R."/>
            <person name="Pan Y."/>
            <person name="Wang J."/>
            <person name="Ma R."/>
            <person name="Yu S."/>
        </authorList>
    </citation>
    <scope>NUCLEOTIDE SEQUENCE</scope>
    <source>
        <strain evidence="10">LA-IB0</strain>
        <tissue evidence="10">Leaf</tissue>
    </source>
</reference>
<dbReference type="PANTHER" id="PTHR43149">
    <property type="entry name" value="ENOYL-COA HYDRATASE"/>
    <property type="match status" value="1"/>
</dbReference>
<name>A0AAV6Y7G2_9LAMI</name>
<evidence type="ECO:0000256" key="8">
    <source>
        <dbReference type="ARBA" id="ARBA00023235"/>
    </source>
</evidence>
<keyword evidence="6" id="KW-0443">Lipid metabolism</keyword>
<dbReference type="SUPFAM" id="SSF52096">
    <property type="entry name" value="ClpP/crotonase"/>
    <property type="match status" value="1"/>
</dbReference>
<keyword evidence="8" id="KW-0413">Isomerase</keyword>
<evidence type="ECO:0000256" key="4">
    <source>
        <dbReference type="ARBA" id="ARBA00022832"/>
    </source>
</evidence>
<dbReference type="GO" id="GO:0051750">
    <property type="term" value="F:delta(3,5)-delta(2,4)-dienoyl-CoA isomerase activity"/>
    <property type="evidence" value="ECO:0007669"/>
    <property type="project" value="TreeGrafter"/>
</dbReference>
<dbReference type="PANTHER" id="PTHR43149:SF1">
    <property type="entry name" value="DELTA(3,5)-DELTA(2,4)-DIENOYL-COA ISOMERASE, MITOCHONDRIAL"/>
    <property type="match status" value="1"/>
</dbReference>
<dbReference type="Proteomes" id="UP000826271">
    <property type="component" value="Unassembled WGS sequence"/>
</dbReference>
<keyword evidence="11" id="KW-1185">Reference proteome</keyword>
<evidence type="ECO:0000256" key="6">
    <source>
        <dbReference type="ARBA" id="ARBA00023098"/>
    </source>
</evidence>
<comment type="caution">
    <text evidence="10">The sequence shown here is derived from an EMBL/GenBank/DDBJ whole genome shotgun (WGS) entry which is preliminary data.</text>
</comment>
<evidence type="ECO:0000313" key="10">
    <source>
        <dbReference type="EMBL" id="KAG8390343.1"/>
    </source>
</evidence>
<dbReference type="FunFam" id="3.90.226.10:FF:000024">
    <property type="entry name" value="Delta3,5-delta2,4-dienoyl-CoA isomerase"/>
    <property type="match status" value="1"/>
</dbReference>
<dbReference type="GO" id="GO:0005777">
    <property type="term" value="C:peroxisome"/>
    <property type="evidence" value="ECO:0007669"/>
    <property type="project" value="UniProtKB-SubCell"/>
</dbReference>
<dbReference type="Gene3D" id="3.90.226.10">
    <property type="entry name" value="2-enoyl-CoA Hydratase, Chain A, domain 1"/>
    <property type="match status" value="1"/>
</dbReference>
<sequence>MEEIYKTLKIKQQSPNSLVFHLLINRPSRGNALSLDFFTEFPAALSFLDRNPDVGIIILSGSGRHFCAGIDLQTLSGIISEETGDTGRKVEKVRREIKLMQRAVTAIEECRKPVIAAIHGACIGAGIDIITACDLRYCTENALFSVKEVDLAITADFGTLQRLPAIVGFGNAMELALTARRFSGLEAKVLGLVTRVFSSKEALEEGVAEIADCIAAKSPVAVIGTKRVLIQARELTLDQGLDYVATWNSGTLLSDDLKEATSAQLQKRKPLFAKL</sequence>
<dbReference type="InterPro" id="IPR018376">
    <property type="entry name" value="Enoyl-CoA_hyd/isom_CS"/>
</dbReference>
<dbReference type="FunFam" id="1.10.12.10:FF:000004">
    <property type="entry name" value="Delta3,5-delta2,4-dienoyl-CoA isomerase"/>
    <property type="match status" value="1"/>
</dbReference>
<dbReference type="GO" id="GO:0006631">
    <property type="term" value="P:fatty acid metabolic process"/>
    <property type="evidence" value="ECO:0007669"/>
    <property type="project" value="UniProtKB-KW"/>
</dbReference>
<dbReference type="InterPro" id="IPR001753">
    <property type="entry name" value="Enoyl-CoA_hydra/iso"/>
</dbReference>
<dbReference type="Pfam" id="PF00378">
    <property type="entry name" value="ECH_1"/>
    <property type="match status" value="1"/>
</dbReference>
<evidence type="ECO:0000256" key="3">
    <source>
        <dbReference type="ARBA" id="ARBA00005254"/>
    </source>
</evidence>
<dbReference type="Gene3D" id="1.10.12.10">
    <property type="entry name" value="Lyase 2-enoyl-coa Hydratase, Chain A, domain 2"/>
    <property type="match status" value="1"/>
</dbReference>
<protein>
    <submittedName>
        <fullName evidence="10">Uncharacterized protein</fullName>
    </submittedName>
</protein>
<keyword evidence="4" id="KW-0276">Fatty acid metabolism</keyword>
<dbReference type="InterPro" id="IPR014748">
    <property type="entry name" value="Enoyl-CoA_hydra_C"/>
</dbReference>
<dbReference type="InterPro" id="IPR029045">
    <property type="entry name" value="ClpP/crotonase-like_dom_sf"/>
</dbReference>
<accession>A0AAV6Y7G2</accession>
<comment type="subcellular location">
    <subcellularLocation>
        <location evidence="1">Peroxisome</location>
    </subcellularLocation>
</comment>